<reference evidence="3 4" key="1">
    <citation type="submission" date="2016-11" db="EMBL/GenBank/DDBJ databases">
        <authorList>
            <person name="Jaros S."/>
            <person name="Januszkiewicz K."/>
            <person name="Wedrychowicz H."/>
        </authorList>
    </citation>
    <scope>NUCLEOTIDE SEQUENCE [LARGE SCALE GENOMIC DNA]</scope>
    <source>
        <strain evidence="3 4">DSM 24574</strain>
    </source>
</reference>
<dbReference type="Proteomes" id="UP000184212">
    <property type="component" value="Unassembled WGS sequence"/>
</dbReference>
<dbReference type="InterPro" id="IPR011250">
    <property type="entry name" value="OMP/PagP_B-barrel"/>
</dbReference>
<dbReference type="EMBL" id="FQWQ01000002">
    <property type="protein sequence ID" value="SHH29106.1"/>
    <property type="molecule type" value="Genomic_DNA"/>
</dbReference>
<dbReference type="OrthoDB" id="952442at2"/>
<dbReference type="InterPro" id="IPR025665">
    <property type="entry name" value="Beta-barrel_OMP_2"/>
</dbReference>
<gene>
    <name evidence="3" type="ORF">SAMN04488109_3548</name>
</gene>
<evidence type="ECO:0000259" key="2">
    <source>
        <dbReference type="Pfam" id="PF13568"/>
    </source>
</evidence>
<evidence type="ECO:0000313" key="4">
    <source>
        <dbReference type="Proteomes" id="UP000184212"/>
    </source>
</evidence>
<sequence length="410" mass="46234">MKLLSLLLLSLVSTALYSQDFRKGFIITPQNDTLKGYVSYREGLRAHKVCSYKPSPNQDVVKYDPTQLKGYGFENNAYFTSKLAEVRDSVYEQAFLEVLVKGKVTLYKYDYFYFLEKDNDGVLRKMVIKDIERKRDGITYMGRSTRHIGILKVMLGDCEALRPKLEKFQLNERSLARLVESYNLCGGGTSVVYKERKPWFKTEVGILGGVNQSTVEMSSGYDWNAYLTSSYQKATSPVGGISLLFSSPRLNERFGFLGEAQFVKSSYYSYSEIVSGSSILRSYISITLTQVRVPIAIRYTFTGKKLTPFLDAGVSTIFNTSSSGSSRSELYSQYQHTVLMSEPVSLQLRSHQTGVWGGVGMVFPIHPRLNGFVEFRYEKANSIVEGDIRIPGDLTSSVTNLQLILGLRTK</sequence>
<dbReference type="RefSeq" id="WP_073136498.1">
    <property type="nucleotide sequence ID" value="NZ_FQWQ01000002.1"/>
</dbReference>
<dbReference type="SUPFAM" id="SSF56925">
    <property type="entry name" value="OMPA-like"/>
    <property type="match status" value="1"/>
</dbReference>
<dbReference type="Pfam" id="PF13568">
    <property type="entry name" value="OMP_b-brl_2"/>
    <property type="match status" value="1"/>
</dbReference>
<feature type="signal peptide" evidence="1">
    <location>
        <begin position="1"/>
        <end position="18"/>
    </location>
</feature>
<name>A0A1M5RS84_9BACT</name>
<keyword evidence="4" id="KW-1185">Reference proteome</keyword>
<proteinExistence type="predicted"/>
<feature type="domain" description="Outer membrane protein beta-barrel" evidence="2">
    <location>
        <begin position="203"/>
        <end position="377"/>
    </location>
</feature>
<protein>
    <submittedName>
        <fullName evidence="3">Outer membrane protein beta-barrel domain-containing protein</fullName>
    </submittedName>
</protein>
<evidence type="ECO:0000313" key="3">
    <source>
        <dbReference type="EMBL" id="SHH29106.1"/>
    </source>
</evidence>
<keyword evidence="1" id="KW-0732">Signal</keyword>
<feature type="chain" id="PRO_5013087436" evidence="1">
    <location>
        <begin position="19"/>
        <end position="410"/>
    </location>
</feature>
<evidence type="ECO:0000256" key="1">
    <source>
        <dbReference type="SAM" id="SignalP"/>
    </source>
</evidence>
<dbReference type="STRING" id="947013.SAMN04488109_3548"/>
<organism evidence="3 4">
    <name type="scientific">Chryseolinea serpens</name>
    <dbReference type="NCBI Taxonomy" id="947013"/>
    <lineage>
        <taxon>Bacteria</taxon>
        <taxon>Pseudomonadati</taxon>
        <taxon>Bacteroidota</taxon>
        <taxon>Cytophagia</taxon>
        <taxon>Cytophagales</taxon>
        <taxon>Fulvivirgaceae</taxon>
        <taxon>Chryseolinea</taxon>
    </lineage>
</organism>
<dbReference type="AlphaFoldDB" id="A0A1M5RS84"/>
<accession>A0A1M5RS84</accession>